<dbReference type="InterPro" id="IPR032183">
    <property type="entry name" value="PKD-like"/>
</dbReference>
<evidence type="ECO:0000313" key="1">
    <source>
        <dbReference type="EMBL" id="KIO42689.1"/>
    </source>
</evidence>
<keyword evidence="4" id="KW-1185">Reference proteome</keyword>
<dbReference type="Proteomes" id="UP000031980">
    <property type="component" value="Unassembled WGS sequence"/>
</dbReference>
<dbReference type="Proteomes" id="UP000031937">
    <property type="component" value="Unassembled WGS sequence"/>
</dbReference>
<dbReference type="EMBL" id="JPIT01000009">
    <property type="protein sequence ID" value="KIO46487.1"/>
    <property type="molecule type" value="Genomic_DNA"/>
</dbReference>
<evidence type="ECO:0000313" key="3">
    <source>
        <dbReference type="Proteomes" id="UP000031937"/>
    </source>
</evidence>
<sequence>MKIKFIFYWMIGILFLQSCYDDKGNYDYKDINEVTVKLPKKYFPNLIMGDPIVIEPEITFKNPKDTAYFKYEWYLASELISTSRNCNATWSKLGETYGEFHVVDTITNCQYIVNFSVDQVTPYETGWMVLYDRNGKSEYCYIQEKGGVYTDYVDFYQKLNGEGLGSTPLRMVEHYTTSRGISEVLVIQRGGLGCVEIDGRSLLKKVTTQQEFIGESLPENFAPVDASYAGYINYILNEDGRVFSRKANPNSLHTNRYSTLPLADNGKELKIGALISVAESRAEFTVLFDETNNRLVGSLTRNNSLAGKLTDLYCKSYPEGAIPLNNIGENKMVYTGAYLEGQQSCEFVSIFKDPQNQYKLQQYMIQYIVGGGLEVMKIEEPRITGNGLFNEQSLYFLLRRRPYIFFTTGANSDQLYYLDLATNKTNLYKDFEGERIVSLCADKTCQHLGVALENGKFVIFDVADQLLGREVKVLHSVDNLGKVVHAIYKYGNLANFTYD</sequence>
<organism evidence="1 4">
    <name type="scientific">Sanguibacteroides justesenii</name>
    <dbReference type="NCBI Taxonomy" id="1547597"/>
    <lineage>
        <taxon>Bacteria</taxon>
        <taxon>Pseudomonadati</taxon>
        <taxon>Bacteroidota</taxon>
        <taxon>Bacteroidia</taxon>
        <taxon>Bacteroidales</taxon>
        <taxon>Porphyromonadaceae</taxon>
        <taxon>Sanguibacteroides</taxon>
    </lineage>
</organism>
<proteinExistence type="predicted"/>
<dbReference type="PROSITE" id="PS51257">
    <property type="entry name" value="PROKAR_LIPOPROTEIN"/>
    <property type="match status" value="1"/>
</dbReference>
<dbReference type="RefSeq" id="WP_041502570.1">
    <property type="nucleotide sequence ID" value="NZ_JPIT01000009.1"/>
</dbReference>
<name>A0A0C3RD90_9PORP</name>
<evidence type="ECO:0008006" key="5">
    <source>
        <dbReference type="Google" id="ProtNLM"/>
    </source>
</evidence>
<dbReference type="AlphaFoldDB" id="A0A0C3RD90"/>
<evidence type="ECO:0000313" key="4">
    <source>
        <dbReference type="Proteomes" id="UP000031980"/>
    </source>
</evidence>
<accession>A0A0C3RD90</accession>
<evidence type="ECO:0000313" key="2">
    <source>
        <dbReference type="EMBL" id="KIO46487.1"/>
    </source>
</evidence>
<protein>
    <recommendedName>
        <fullName evidence="5">PKD-like family protein</fullName>
    </recommendedName>
</protein>
<reference evidence="2 3" key="2">
    <citation type="submission" date="2014-07" db="EMBL/GenBank/DDBJ databases">
        <title>Porphyromonadaceae bacterium OUH 334697 = ATCC BAA-2682 = DSM 28341 draft genome.</title>
        <authorList>
            <person name="Sydenham T.V."/>
            <person name="Hasman H."/>
            <person name="Justesen U.S."/>
        </authorList>
    </citation>
    <scope>NUCLEOTIDE SEQUENCE [LARGE SCALE GENOMIC DNA]</scope>
    <source>
        <strain evidence="2 3">OUH 334697</strain>
    </source>
</reference>
<dbReference type="Pfam" id="PF16407">
    <property type="entry name" value="PKD_2"/>
    <property type="match status" value="1"/>
</dbReference>
<reference evidence="1 4" key="1">
    <citation type="submission" date="2014-07" db="EMBL/GenBank/DDBJ databases">
        <title>Porphyromonadaceae bacterium OUH 308042 = ATCC BAA-2681 = DSM 28342 draft genome.</title>
        <authorList>
            <person name="Sydenham T.V."/>
            <person name="Hasman H."/>
            <person name="Justensen U.S."/>
        </authorList>
    </citation>
    <scope>NUCLEOTIDE SEQUENCE [LARGE SCALE GENOMIC DNA]</scope>
    <source>
        <strain evidence="1 4">OUH 308042</strain>
    </source>
</reference>
<dbReference type="EMBL" id="JPIU01000050">
    <property type="protein sequence ID" value="KIO42689.1"/>
    <property type="molecule type" value="Genomic_DNA"/>
</dbReference>
<gene>
    <name evidence="1" type="ORF">BA92_14120</name>
    <name evidence="2" type="ORF">IE90_03790</name>
</gene>
<comment type="caution">
    <text evidence="1">The sequence shown here is derived from an EMBL/GenBank/DDBJ whole genome shotgun (WGS) entry which is preliminary data.</text>
</comment>